<reference evidence="3" key="1">
    <citation type="submission" date="2017-03" db="EMBL/GenBank/DDBJ databases">
        <title>Genomes of endolithic fungi from Antarctica.</title>
        <authorList>
            <person name="Coleine C."/>
            <person name="Masonjones S."/>
            <person name="Stajich J.E."/>
        </authorList>
    </citation>
    <scope>NUCLEOTIDE SEQUENCE [LARGE SCALE GENOMIC DNA]</scope>
    <source>
        <strain evidence="3">CCFEE 5527</strain>
    </source>
</reference>
<evidence type="ECO:0000256" key="1">
    <source>
        <dbReference type="SAM" id="MobiDB-lite"/>
    </source>
</evidence>
<keyword evidence="3" id="KW-1185">Reference proteome</keyword>
<comment type="caution">
    <text evidence="2">The sequence shown here is derived from an EMBL/GenBank/DDBJ whole genome shotgun (WGS) entry which is preliminary data.</text>
</comment>
<accession>A0A1V8SB58</accession>
<dbReference type="Proteomes" id="UP000192596">
    <property type="component" value="Unassembled WGS sequence"/>
</dbReference>
<sequence>MDGKPARFVKELLGDEKSEGYLDADNGPDDQRAPVESVRMNIDLVRERLLFYLDDGEMTEDVVRAKRREDHVLTRENAEDELTPDEFHRAHGSSHCDEQRPTKTYKVADIDSSKSYRPVSHRYFLHDDGHVSMMFEPVDDERIDFVGMIVPAGRKYTRIVRELSGDEVIADLGPKVDTSAVESAFAMLRAEKALREASTDTWDPSEPGSSLSIL</sequence>
<gene>
    <name evidence="2" type="ORF">B0A48_17624</name>
</gene>
<organism evidence="2 3">
    <name type="scientific">Cryoendolithus antarcticus</name>
    <dbReference type="NCBI Taxonomy" id="1507870"/>
    <lineage>
        <taxon>Eukaryota</taxon>
        <taxon>Fungi</taxon>
        <taxon>Dikarya</taxon>
        <taxon>Ascomycota</taxon>
        <taxon>Pezizomycotina</taxon>
        <taxon>Dothideomycetes</taxon>
        <taxon>Dothideomycetidae</taxon>
        <taxon>Cladosporiales</taxon>
        <taxon>Cladosporiaceae</taxon>
        <taxon>Cryoendolithus</taxon>
    </lineage>
</organism>
<dbReference type="AlphaFoldDB" id="A0A1V8SB58"/>
<feature type="region of interest" description="Disordered" evidence="1">
    <location>
        <begin position="14"/>
        <end position="34"/>
    </location>
</feature>
<protein>
    <submittedName>
        <fullName evidence="2">Uncharacterized protein</fullName>
    </submittedName>
</protein>
<evidence type="ECO:0000313" key="2">
    <source>
        <dbReference type="EMBL" id="OQN96372.1"/>
    </source>
</evidence>
<dbReference type="EMBL" id="NAJO01000067">
    <property type="protein sequence ID" value="OQN96372.1"/>
    <property type="molecule type" value="Genomic_DNA"/>
</dbReference>
<dbReference type="InParanoid" id="A0A1V8SB58"/>
<evidence type="ECO:0000313" key="3">
    <source>
        <dbReference type="Proteomes" id="UP000192596"/>
    </source>
</evidence>
<name>A0A1V8SB58_9PEZI</name>
<proteinExistence type="predicted"/>